<reference evidence="2" key="3">
    <citation type="submission" date="2016-06" db="UniProtKB">
        <authorList>
            <consortium name="WormBaseParasite"/>
        </authorList>
    </citation>
    <scope>IDENTIFICATION</scope>
</reference>
<evidence type="ECO:0000313" key="1">
    <source>
        <dbReference type="Proteomes" id="UP000050741"/>
    </source>
</evidence>
<reference evidence="1" key="2">
    <citation type="submission" date="2014-05" db="EMBL/GenBank/DDBJ databases">
        <title>The genome and life-stage specific transcriptomes of Globodera pallida elucidate key aspects of plant parasitism by a cyst nematode.</title>
        <authorList>
            <person name="Cotton J.A."/>
            <person name="Lilley C.J."/>
            <person name="Jones L.M."/>
            <person name="Kikuchi T."/>
            <person name="Reid A.J."/>
            <person name="Thorpe P."/>
            <person name="Tsai I.J."/>
            <person name="Beasley H."/>
            <person name="Blok V."/>
            <person name="Cock P.J.A."/>
            <person name="Van den Akker S.E."/>
            <person name="Holroyd N."/>
            <person name="Hunt M."/>
            <person name="Mantelin S."/>
            <person name="Naghra H."/>
            <person name="Pain A."/>
            <person name="Palomares-Rius J.E."/>
            <person name="Zarowiecki M."/>
            <person name="Berriman M."/>
            <person name="Jones J.T."/>
            <person name="Urwin P.E."/>
        </authorList>
    </citation>
    <scope>NUCLEOTIDE SEQUENCE [LARGE SCALE GENOMIC DNA]</scope>
    <source>
        <strain evidence="1">Lindley</strain>
    </source>
</reference>
<sequence length="244" mass="28228">MRLIEEEHLELNNLAKQQKAILDKKKRLLHDRARLSPWVGENSVQRATGAVTRHKVMTELVNSIIHIHGFIELNKQWFKNADEKLNDIDQSAEHIMCRFRNDRAKLESKQIARQFSKEILSAAGSELFAERLRRDYFAHLDATHARLIELPKVHREMLLQSGVRKLMHEWSSEVKKHHDIIIAQWKAINMQNADEFNATVWRERFLDELKAKNALNVESPDGGSAKCQCLLGGARVSIECNINV</sequence>
<reference evidence="1" key="1">
    <citation type="submission" date="2013-12" db="EMBL/GenBank/DDBJ databases">
        <authorList>
            <person name="Aslett M."/>
        </authorList>
    </citation>
    <scope>NUCLEOTIDE SEQUENCE [LARGE SCALE GENOMIC DNA]</scope>
    <source>
        <strain evidence="1">Lindley</strain>
    </source>
</reference>
<organism evidence="1 2">
    <name type="scientific">Globodera pallida</name>
    <name type="common">Potato cyst nematode worm</name>
    <name type="synonym">Heterodera pallida</name>
    <dbReference type="NCBI Taxonomy" id="36090"/>
    <lineage>
        <taxon>Eukaryota</taxon>
        <taxon>Metazoa</taxon>
        <taxon>Ecdysozoa</taxon>
        <taxon>Nematoda</taxon>
        <taxon>Chromadorea</taxon>
        <taxon>Rhabditida</taxon>
        <taxon>Tylenchina</taxon>
        <taxon>Tylenchomorpha</taxon>
        <taxon>Tylenchoidea</taxon>
        <taxon>Heteroderidae</taxon>
        <taxon>Heteroderinae</taxon>
        <taxon>Globodera</taxon>
    </lineage>
</organism>
<dbReference type="WBParaSite" id="GPLIN_000139400">
    <property type="protein sequence ID" value="GPLIN_000139400"/>
    <property type="gene ID" value="GPLIN_000139400"/>
</dbReference>
<dbReference type="AlphaFoldDB" id="A0A183BLA9"/>
<protein>
    <submittedName>
        <fullName evidence="2">CHAD domain-containing protein</fullName>
    </submittedName>
</protein>
<proteinExistence type="predicted"/>
<name>A0A183BLA9_GLOPA</name>
<dbReference type="Proteomes" id="UP000050741">
    <property type="component" value="Unassembled WGS sequence"/>
</dbReference>
<keyword evidence="1" id="KW-1185">Reference proteome</keyword>
<evidence type="ECO:0000313" key="2">
    <source>
        <dbReference type="WBParaSite" id="GPLIN_000139400"/>
    </source>
</evidence>
<accession>A0A183BLA9</accession>